<evidence type="ECO:0000256" key="3">
    <source>
        <dbReference type="ARBA" id="ARBA00022763"/>
    </source>
</evidence>
<reference evidence="11 12" key="1">
    <citation type="submission" date="2024-09" db="EMBL/GenBank/DDBJ databases">
        <authorList>
            <person name="Sun Q."/>
            <person name="Mori K."/>
        </authorList>
    </citation>
    <scope>NUCLEOTIDE SEQUENCE [LARGE SCALE GENOMIC DNA]</scope>
    <source>
        <strain evidence="11 12">JCM 15389</strain>
    </source>
</reference>
<dbReference type="InterPro" id="IPR005122">
    <property type="entry name" value="Uracil-DNA_glycosylase-like"/>
</dbReference>
<dbReference type="InterPro" id="IPR051536">
    <property type="entry name" value="UDG_Type-4/5"/>
</dbReference>
<evidence type="ECO:0000259" key="10">
    <source>
        <dbReference type="SMART" id="SM00986"/>
    </source>
</evidence>
<name>A0ABV6C0A5_9ACTN</name>
<organism evidence="11 12">
    <name type="scientific">Aciditerrimonas ferrireducens</name>
    <dbReference type="NCBI Taxonomy" id="667306"/>
    <lineage>
        <taxon>Bacteria</taxon>
        <taxon>Bacillati</taxon>
        <taxon>Actinomycetota</taxon>
        <taxon>Acidimicrobiia</taxon>
        <taxon>Acidimicrobiales</taxon>
        <taxon>Acidimicrobiaceae</taxon>
        <taxon>Aciditerrimonas</taxon>
    </lineage>
</organism>
<dbReference type="Pfam" id="PF03167">
    <property type="entry name" value="UDG"/>
    <property type="match status" value="1"/>
</dbReference>
<dbReference type="RefSeq" id="WP_377788039.1">
    <property type="nucleotide sequence ID" value="NZ_JBHLYQ010000016.1"/>
</dbReference>
<keyword evidence="5" id="KW-0408">Iron</keyword>
<sequence length="233" mass="24893">MVRRLPPAASPAPAALAALRAEVESCRACPRLVAHREEMARQRRRAFADQPYWGRPVPGFGDPSARIVLVGLAPAAHGANRTGRMFTGDRSGDWLVAALHRAGLANQPTSVAADDGLELRDAYVTAVCRCAPPANRPTPAELAACRPFLRRELALLPRAKVLLALGGIAWAALAAEAGCRPRPRFGHGAAHRLPDGRWLLGSYHPSQQNTFTGRLTAAMLDEVLERAKALAAG</sequence>
<evidence type="ECO:0000256" key="5">
    <source>
        <dbReference type="ARBA" id="ARBA00023004"/>
    </source>
</evidence>
<evidence type="ECO:0000256" key="4">
    <source>
        <dbReference type="ARBA" id="ARBA00022801"/>
    </source>
</evidence>
<dbReference type="Gene3D" id="3.40.470.10">
    <property type="entry name" value="Uracil-DNA glycosylase-like domain"/>
    <property type="match status" value="1"/>
</dbReference>
<evidence type="ECO:0000256" key="9">
    <source>
        <dbReference type="ARBA" id="ARBA00023887"/>
    </source>
</evidence>
<gene>
    <name evidence="11" type="ORF">ACFFRE_02915</name>
</gene>
<protein>
    <recommendedName>
        <fullName evidence="9">Type-5 uracil-DNA glycosylase</fullName>
    </recommendedName>
</protein>
<evidence type="ECO:0000256" key="7">
    <source>
        <dbReference type="ARBA" id="ARBA00023204"/>
    </source>
</evidence>
<dbReference type="Proteomes" id="UP001589788">
    <property type="component" value="Unassembled WGS sequence"/>
</dbReference>
<dbReference type="InterPro" id="IPR044147">
    <property type="entry name" value="UdgB-like"/>
</dbReference>
<keyword evidence="4" id="KW-0378">Hydrolase</keyword>
<dbReference type="PANTHER" id="PTHR33693">
    <property type="entry name" value="TYPE-5 URACIL-DNA GLYCOSYLASE"/>
    <property type="match status" value="1"/>
</dbReference>
<keyword evidence="12" id="KW-1185">Reference proteome</keyword>
<dbReference type="InterPro" id="IPR036895">
    <property type="entry name" value="Uracil-DNA_glycosylase-like_sf"/>
</dbReference>
<keyword evidence="7" id="KW-0234">DNA repair</keyword>
<evidence type="ECO:0000256" key="2">
    <source>
        <dbReference type="ARBA" id="ARBA00022723"/>
    </source>
</evidence>
<dbReference type="SMART" id="SM00986">
    <property type="entry name" value="UDG"/>
    <property type="match status" value="1"/>
</dbReference>
<proteinExistence type="inferred from homology"/>
<evidence type="ECO:0000256" key="1">
    <source>
        <dbReference type="ARBA" id="ARBA00022485"/>
    </source>
</evidence>
<evidence type="ECO:0000256" key="6">
    <source>
        <dbReference type="ARBA" id="ARBA00023014"/>
    </source>
</evidence>
<dbReference type="SUPFAM" id="SSF52141">
    <property type="entry name" value="Uracil-DNA glycosylase-like"/>
    <property type="match status" value="1"/>
</dbReference>
<feature type="domain" description="Uracil-DNA glycosylase-like" evidence="10">
    <location>
        <begin position="58"/>
        <end position="224"/>
    </location>
</feature>
<evidence type="ECO:0000313" key="11">
    <source>
        <dbReference type="EMBL" id="MFC0081111.1"/>
    </source>
</evidence>
<comment type="similarity">
    <text evidence="8">Belongs to the uracil-DNA glycosylase (UDG) superfamily. Type 5 (UDGb) family.</text>
</comment>
<evidence type="ECO:0000313" key="12">
    <source>
        <dbReference type="Proteomes" id="UP001589788"/>
    </source>
</evidence>
<dbReference type="SMART" id="SM00987">
    <property type="entry name" value="UreE_C"/>
    <property type="match status" value="1"/>
</dbReference>
<keyword evidence="3" id="KW-0227">DNA damage</keyword>
<evidence type="ECO:0000256" key="8">
    <source>
        <dbReference type="ARBA" id="ARBA00023779"/>
    </source>
</evidence>
<dbReference type="EMBL" id="JBHLYQ010000016">
    <property type="protein sequence ID" value="MFC0081111.1"/>
    <property type="molecule type" value="Genomic_DNA"/>
</dbReference>
<accession>A0ABV6C0A5</accession>
<keyword evidence="1" id="KW-0004">4Fe-4S</keyword>
<dbReference type="CDD" id="cd10031">
    <property type="entry name" value="UDG-F5_TTUDGB_like"/>
    <property type="match status" value="1"/>
</dbReference>
<dbReference type="PANTHER" id="PTHR33693:SF3">
    <property type="entry name" value="TYPE-5 URACIL-DNA GLYCOSYLASE"/>
    <property type="match status" value="1"/>
</dbReference>
<comment type="caution">
    <text evidence="11">The sequence shown here is derived from an EMBL/GenBank/DDBJ whole genome shotgun (WGS) entry which is preliminary data.</text>
</comment>
<keyword evidence="2" id="KW-0479">Metal-binding</keyword>
<keyword evidence="6" id="KW-0411">Iron-sulfur</keyword>